<keyword evidence="2" id="KW-0812">Transmembrane</keyword>
<accession>A0A7S3AK96</accession>
<feature type="compositionally biased region" description="Basic and acidic residues" evidence="1">
    <location>
        <begin position="291"/>
        <end position="303"/>
    </location>
</feature>
<keyword evidence="2" id="KW-1133">Transmembrane helix</keyword>
<evidence type="ECO:0000256" key="2">
    <source>
        <dbReference type="SAM" id="Phobius"/>
    </source>
</evidence>
<keyword evidence="2" id="KW-0472">Membrane</keyword>
<proteinExistence type="predicted"/>
<feature type="region of interest" description="Disordered" evidence="1">
    <location>
        <begin position="282"/>
        <end position="305"/>
    </location>
</feature>
<feature type="transmembrane region" description="Helical" evidence="2">
    <location>
        <begin position="21"/>
        <end position="42"/>
    </location>
</feature>
<reference evidence="3" key="1">
    <citation type="submission" date="2021-01" db="EMBL/GenBank/DDBJ databases">
        <authorList>
            <person name="Corre E."/>
            <person name="Pelletier E."/>
            <person name="Niang G."/>
            <person name="Scheremetjew M."/>
            <person name="Finn R."/>
            <person name="Kale V."/>
            <person name="Holt S."/>
            <person name="Cochrane G."/>
            <person name="Meng A."/>
            <person name="Brown T."/>
            <person name="Cohen L."/>
        </authorList>
    </citation>
    <scope>NUCLEOTIDE SEQUENCE</scope>
    <source>
        <strain evidence="3">CCMP281</strain>
    </source>
</reference>
<dbReference type="PROSITE" id="PS51257">
    <property type="entry name" value="PROKAR_LIPOPROTEIN"/>
    <property type="match status" value="1"/>
</dbReference>
<evidence type="ECO:0000313" key="3">
    <source>
        <dbReference type="EMBL" id="CAE0105065.1"/>
    </source>
</evidence>
<sequence>MPQQRENQKRTHAEEKEFERMLHSINIIFLGCTTLVVCDMQYVGRFWTQFEFWAATQVASANGLSSGLRKGIETAQQLLGPLYLIRCIHSAPQAMQHTLEDMWAHKTPEQAAEALSKDDVLVTNKKDKTKQLKKLKKLNEDCIQAYADIEGWRRPVELAARSVAEAMSGSLKEIDVVALESAIRGAKCLPPESLDQARNKLAEARRSQAMHRLALVTAPPYNYVDEAEVKDAILAAREVGVANEQLERAADVLKISGDMRLLAEQVEHAQVRADKLQVDLKKTTGKLTSSEQEKQREKEEAENRLQGVKTEMAQTKEAKEHELDQANARQLELKQAVEESKGETDQAKKQVLELQQNLRRQGIELDQLRREFQGKERVLKDERTSLEDELQRKRNEILEERHARMKAERVLNARRVSARSRGIISRLFASVFGAPRVENQHV</sequence>
<evidence type="ECO:0000256" key="1">
    <source>
        <dbReference type="SAM" id="MobiDB-lite"/>
    </source>
</evidence>
<protein>
    <submittedName>
        <fullName evidence="3">Uncharacterized protein</fullName>
    </submittedName>
</protein>
<dbReference type="EMBL" id="HBHX01010310">
    <property type="protein sequence ID" value="CAE0105065.1"/>
    <property type="molecule type" value="Transcribed_RNA"/>
</dbReference>
<name>A0A7S3AK96_9EUKA</name>
<dbReference type="AlphaFoldDB" id="A0A7S3AK96"/>
<gene>
    <name evidence="3" type="ORF">HERI1096_LOCUS5723</name>
</gene>
<organism evidence="3">
    <name type="scientific">Haptolina ericina</name>
    <dbReference type="NCBI Taxonomy" id="156174"/>
    <lineage>
        <taxon>Eukaryota</taxon>
        <taxon>Haptista</taxon>
        <taxon>Haptophyta</taxon>
        <taxon>Prymnesiophyceae</taxon>
        <taxon>Prymnesiales</taxon>
        <taxon>Prymnesiaceae</taxon>
        <taxon>Haptolina</taxon>
    </lineage>
</organism>